<evidence type="ECO:0000313" key="6">
    <source>
        <dbReference type="Proteomes" id="UP001156831"/>
    </source>
</evidence>
<evidence type="ECO:0000259" key="4">
    <source>
        <dbReference type="Pfam" id="PF25954"/>
    </source>
</evidence>
<proteinExistence type="inferred from homology"/>
<dbReference type="PANTHER" id="PTHR30469:SF15">
    <property type="entry name" value="HLYD FAMILY OF SECRETION PROTEINS"/>
    <property type="match status" value="1"/>
</dbReference>
<evidence type="ECO:0000313" key="5">
    <source>
        <dbReference type="EMBL" id="MDH5829200.1"/>
    </source>
</evidence>
<dbReference type="RefSeq" id="WP_280599243.1">
    <property type="nucleotide sequence ID" value="NZ_JARXRN010000016.1"/>
</dbReference>
<feature type="region of interest" description="Disordered" evidence="3">
    <location>
        <begin position="399"/>
        <end position="418"/>
    </location>
</feature>
<dbReference type="PANTHER" id="PTHR30469">
    <property type="entry name" value="MULTIDRUG RESISTANCE PROTEIN MDTA"/>
    <property type="match status" value="1"/>
</dbReference>
<dbReference type="Gene3D" id="2.40.50.100">
    <property type="match status" value="1"/>
</dbReference>
<evidence type="ECO:0000256" key="2">
    <source>
        <dbReference type="SAM" id="Coils"/>
    </source>
</evidence>
<dbReference type="Gene3D" id="2.40.30.170">
    <property type="match status" value="1"/>
</dbReference>
<keyword evidence="6" id="KW-1185">Reference proteome</keyword>
<comment type="similarity">
    <text evidence="1">Belongs to the membrane fusion protein (MFP) (TC 8.A.1) family.</text>
</comment>
<keyword evidence="2" id="KW-0175">Coiled coil</keyword>
<dbReference type="SUPFAM" id="SSF111369">
    <property type="entry name" value="HlyD-like secretion proteins"/>
    <property type="match status" value="2"/>
</dbReference>
<evidence type="ECO:0000256" key="1">
    <source>
        <dbReference type="ARBA" id="ARBA00009477"/>
    </source>
</evidence>
<dbReference type="Proteomes" id="UP001156831">
    <property type="component" value="Unassembled WGS sequence"/>
</dbReference>
<dbReference type="InterPro" id="IPR058792">
    <property type="entry name" value="Beta-barrel_RND_2"/>
</dbReference>
<reference evidence="5 6" key="1">
    <citation type="submission" date="2023-04" db="EMBL/GenBank/DDBJ databases">
        <title>Luteimonas sp. M1R5S18.</title>
        <authorList>
            <person name="Sun J.-Q."/>
        </authorList>
    </citation>
    <scope>NUCLEOTIDE SEQUENCE [LARGE SCALE GENOMIC DNA]</scope>
    <source>
        <strain evidence="5 6">M1R5S18</strain>
    </source>
</reference>
<protein>
    <submittedName>
        <fullName evidence="5">Efflux RND transporter periplasmic adaptor subunit</fullName>
    </submittedName>
</protein>
<feature type="domain" description="CusB-like beta-barrel" evidence="4">
    <location>
        <begin position="246"/>
        <end position="316"/>
    </location>
</feature>
<organism evidence="5 6">
    <name type="scientific">Luteimonas rhizosphaericola</name>
    <dbReference type="NCBI Taxonomy" id="3042024"/>
    <lineage>
        <taxon>Bacteria</taxon>
        <taxon>Pseudomonadati</taxon>
        <taxon>Pseudomonadota</taxon>
        <taxon>Gammaproteobacteria</taxon>
        <taxon>Lysobacterales</taxon>
        <taxon>Lysobacteraceae</taxon>
        <taxon>Luteimonas</taxon>
    </lineage>
</organism>
<gene>
    <name evidence="5" type="ORF">QFW80_01530</name>
</gene>
<dbReference type="EMBL" id="JARXRN010000016">
    <property type="protein sequence ID" value="MDH5829200.1"/>
    <property type="molecule type" value="Genomic_DNA"/>
</dbReference>
<comment type="caution">
    <text evidence="5">The sequence shown here is derived from an EMBL/GenBank/DDBJ whole genome shotgun (WGS) entry which is preliminary data.</text>
</comment>
<feature type="coiled-coil region" evidence="2">
    <location>
        <begin position="98"/>
        <end position="147"/>
    </location>
</feature>
<dbReference type="NCBIfam" id="TIGR01730">
    <property type="entry name" value="RND_mfp"/>
    <property type="match status" value="1"/>
</dbReference>
<dbReference type="Gene3D" id="2.40.420.20">
    <property type="match status" value="1"/>
</dbReference>
<sequence>MAEQGDRRRVAVGRTWLAVAAALLLLLAVWGALRLRGPLLPGYTVASGPLVQNVVATGRVAAPSRIQVGAEIAGLVLERRVMDGDRVAPGDVLVVLRARDLEARRDEARAALAALREAERPDAEARERQARADLAQAERELVRRRELGERQLVSRESVELAAQAVVAARAAAEQARLAVAALAGGAREAQARERLAAAEADLARAVVRATVPGTVLVRSVEPGDTVTPGEVLLEIARDAPGEVLLALDEKNLDRIAPGQSATCIADAFPDRPFPATVHHVAPAVDPARGTVDVRLRIDPAPGFVRQDMTVTATLVTGRRDSTLAVPNDALVDADAGSDRARVLRVRDGRVQRVPVRLGLRGLAMSEVVEGLAAGDRVVAAGALDAATLPADGDRVRIEGQPAPVAGDARRGEVPVQFD</sequence>
<dbReference type="InterPro" id="IPR006143">
    <property type="entry name" value="RND_pump_MFP"/>
</dbReference>
<dbReference type="Pfam" id="PF25954">
    <property type="entry name" value="Beta-barrel_RND_2"/>
    <property type="match status" value="1"/>
</dbReference>
<name>A0ABT6JFF6_9GAMM</name>
<accession>A0ABT6JFF6</accession>
<evidence type="ECO:0000256" key="3">
    <source>
        <dbReference type="SAM" id="MobiDB-lite"/>
    </source>
</evidence>